<reference evidence="1" key="1">
    <citation type="submission" date="2021-06" db="EMBL/GenBank/DDBJ databases">
        <authorList>
            <person name="Kallberg Y."/>
            <person name="Tangrot J."/>
            <person name="Rosling A."/>
        </authorList>
    </citation>
    <scope>NUCLEOTIDE SEQUENCE</scope>
    <source>
        <strain evidence="1">UK204</strain>
    </source>
</reference>
<dbReference type="Proteomes" id="UP000789570">
    <property type="component" value="Unassembled WGS sequence"/>
</dbReference>
<sequence length="54" mass="6531">HTHLIKPQQFERKIPKILRDAPTIEILKERHPNIFDSFWLYVKCECADKIFSHV</sequence>
<proteinExistence type="predicted"/>
<feature type="non-terminal residue" evidence="1">
    <location>
        <position position="1"/>
    </location>
</feature>
<comment type="caution">
    <text evidence="1">The sequence shown here is derived from an EMBL/GenBank/DDBJ whole genome shotgun (WGS) entry which is preliminary data.</text>
</comment>
<gene>
    <name evidence="1" type="ORF">FCALED_LOCUS12183</name>
</gene>
<evidence type="ECO:0000313" key="2">
    <source>
        <dbReference type="Proteomes" id="UP000789570"/>
    </source>
</evidence>
<evidence type="ECO:0000313" key="1">
    <source>
        <dbReference type="EMBL" id="CAG8674504.1"/>
    </source>
</evidence>
<dbReference type="AlphaFoldDB" id="A0A9N9ECP8"/>
<name>A0A9N9ECP8_9GLOM</name>
<keyword evidence="2" id="KW-1185">Reference proteome</keyword>
<protein>
    <submittedName>
        <fullName evidence="1">15123_t:CDS:1</fullName>
    </submittedName>
</protein>
<dbReference type="EMBL" id="CAJVPQ010005723">
    <property type="protein sequence ID" value="CAG8674504.1"/>
    <property type="molecule type" value="Genomic_DNA"/>
</dbReference>
<organism evidence="1 2">
    <name type="scientific">Funneliformis caledonium</name>
    <dbReference type="NCBI Taxonomy" id="1117310"/>
    <lineage>
        <taxon>Eukaryota</taxon>
        <taxon>Fungi</taxon>
        <taxon>Fungi incertae sedis</taxon>
        <taxon>Mucoromycota</taxon>
        <taxon>Glomeromycotina</taxon>
        <taxon>Glomeromycetes</taxon>
        <taxon>Glomerales</taxon>
        <taxon>Glomeraceae</taxon>
        <taxon>Funneliformis</taxon>
    </lineage>
</organism>
<accession>A0A9N9ECP8</accession>